<sequence>MKLVKQDGHVGAIETFGTMVMFIFLDIMMVYPRSVAAAASTAAWQVPIVTLFYSIPFFYVLDRLLAEYPGKSLLGVVRHLWGQGIGTGVGLLSFILLISFVGYQVRVFGEFIITTILPNTPISAVIIALILVMCALAYYGIETITRVSWNVFPWIIVVYLIALALVIPFGNAYNLAPFWGNGVLATVGTGALQIGTYKEIMILGYIAPLFRQHSSFRRVGYGTLLFTAFLYVVSEVCFIMVFPPPMSDRIGFPLYSLVRVISYSGLWQRLDPLFIFVWATMTTVGLATGLYFNALIFAQASRASDYRPYVFPLAVLVITIAFIPASALEAVRHYEVISNSIAVPFFVLPLLLWIWMKITSLLRRKQ</sequence>
<feature type="transmembrane region" description="Helical" evidence="8">
    <location>
        <begin position="12"/>
        <end position="31"/>
    </location>
</feature>
<keyword evidence="4" id="KW-0309">Germination</keyword>
<evidence type="ECO:0000313" key="10">
    <source>
        <dbReference type="Proteomes" id="UP000430670"/>
    </source>
</evidence>
<dbReference type="GO" id="GO:0016020">
    <property type="term" value="C:membrane"/>
    <property type="evidence" value="ECO:0007669"/>
    <property type="project" value="UniProtKB-SubCell"/>
</dbReference>
<dbReference type="OrthoDB" id="1675410at2"/>
<evidence type="ECO:0000256" key="6">
    <source>
        <dbReference type="ARBA" id="ARBA00022989"/>
    </source>
</evidence>
<comment type="caution">
    <text evidence="9">The sequence shown here is derived from an EMBL/GenBank/DDBJ whole genome shotgun (WGS) entry which is preliminary data.</text>
</comment>
<keyword evidence="5 8" id="KW-0812">Transmembrane</keyword>
<evidence type="ECO:0000256" key="3">
    <source>
        <dbReference type="ARBA" id="ARBA00022448"/>
    </source>
</evidence>
<accession>A0A6I3SK14</accession>
<proteinExistence type="inferred from homology"/>
<keyword evidence="10" id="KW-1185">Reference proteome</keyword>
<comment type="subcellular location">
    <subcellularLocation>
        <location evidence="1">Membrane</location>
        <topology evidence="1">Multi-pass membrane protein</topology>
    </subcellularLocation>
</comment>
<feature type="transmembrane region" description="Helical" evidence="8">
    <location>
        <begin position="151"/>
        <end position="170"/>
    </location>
</feature>
<keyword evidence="7 8" id="KW-0472">Membrane</keyword>
<dbReference type="PANTHER" id="PTHR34975:SF2">
    <property type="entry name" value="SPORE GERMINATION PROTEIN A2"/>
    <property type="match status" value="1"/>
</dbReference>
<dbReference type="PANTHER" id="PTHR34975">
    <property type="entry name" value="SPORE GERMINATION PROTEIN A2"/>
    <property type="match status" value="1"/>
</dbReference>
<gene>
    <name evidence="9" type="ORF">GJ688_09765</name>
</gene>
<evidence type="ECO:0000256" key="7">
    <source>
        <dbReference type="ARBA" id="ARBA00023136"/>
    </source>
</evidence>
<dbReference type="GO" id="GO:0009847">
    <property type="term" value="P:spore germination"/>
    <property type="evidence" value="ECO:0007669"/>
    <property type="project" value="InterPro"/>
</dbReference>
<feature type="transmembrane region" description="Helical" evidence="8">
    <location>
        <begin position="81"/>
        <end position="102"/>
    </location>
</feature>
<dbReference type="AlphaFoldDB" id="A0A6I3SK14"/>
<name>A0A6I3SK14_HELMO</name>
<feature type="transmembrane region" description="Helical" evidence="8">
    <location>
        <begin position="43"/>
        <end position="61"/>
    </location>
</feature>
<keyword evidence="6 8" id="KW-1133">Transmembrane helix</keyword>
<dbReference type="InterPro" id="IPR004761">
    <property type="entry name" value="Spore_GerAB"/>
</dbReference>
<evidence type="ECO:0000256" key="2">
    <source>
        <dbReference type="ARBA" id="ARBA00007998"/>
    </source>
</evidence>
<evidence type="ECO:0000256" key="4">
    <source>
        <dbReference type="ARBA" id="ARBA00022544"/>
    </source>
</evidence>
<feature type="transmembrane region" description="Helical" evidence="8">
    <location>
        <begin position="219"/>
        <end position="242"/>
    </location>
</feature>
<feature type="transmembrane region" description="Helical" evidence="8">
    <location>
        <begin position="122"/>
        <end position="139"/>
    </location>
</feature>
<evidence type="ECO:0000256" key="5">
    <source>
        <dbReference type="ARBA" id="ARBA00022692"/>
    </source>
</evidence>
<feature type="transmembrane region" description="Helical" evidence="8">
    <location>
        <begin position="336"/>
        <end position="356"/>
    </location>
</feature>
<evidence type="ECO:0000313" key="9">
    <source>
        <dbReference type="EMBL" id="MTV49264.1"/>
    </source>
</evidence>
<feature type="transmembrane region" description="Helical" evidence="8">
    <location>
        <begin position="182"/>
        <end position="207"/>
    </location>
</feature>
<keyword evidence="3" id="KW-0813">Transport</keyword>
<dbReference type="Pfam" id="PF03845">
    <property type="entry name" value="Spore_permease"/>
    <property type="match status" value="1"/>
</dbReference>
<evidence type="ECO:0000256" key="1">
    <source>
        <dbReference type="ARBA" id="ARBA00004141"/>
    </source>
</evidence>
<reference evidence="9 10" key="1">
    <citation type="submission" date="2019-11" db="EMBL/GenBank/DDBJ databases">
        <title>Whole-genome sequence of a the green, strictly anaerobic photosynthetic bacterium Heliobacillus mobilis DSM 6151.</title>
        <authorList>
            <person name="Kyndt J.A."/>
            <person name="Meyer T.E."/>
        </authorList>
    </citation>
    <scope>NUCLEOTIDE SEQUENCE [LARGE SCALE GENOMIC DNA]</scope>
    <source>
        <strain evidence="9 10">DSM 6151</strain>
    </source>
</reference>
<feature type="transmembrane region" description="Helical" evidence="8">
    <location>
        <begin position="273"/>
        <end position="297"/>
    </location>
</feature>
<evidence type="ECO:0000256" key="8">
    <source>
        <dbReference type="SAM" id="Phobius"/>
    </source>
</evidence>
<dbReference type="EMBL" id="WNKU01000009">
    <property type="protein sequence ID" value="MTV49264.1"/>
    <property type="molecule type" value="Genomic_DNA"/>
</dbReference>
<feature type="transmembrane region" description="Helical" evidence="8">
    <location>
        <begin position="309"/>
        <end position="330"/>
    </location>
</feature>
<comment type="similarity">
    <text evidence="2">Belongs to the amino acid-polyamine-organocation (APC) superfamily. Spore germination protein (SGP) (TC 2.A.3.9) family.</text>
</comment>
<dbReference type="Proteomes" id="UP000430670">
    <property type="component" value="Unassembled WGS sequence"/>
</dbReference>
<protein>
    <submittedName>
        <fullName evidence="9">GerAB/ArcD/ProY family transporter</fullName>
    </submittedName>
</protein>
<organism evidence="9 10">
    <name type="scientific">Heliobacterium mobile</name>
    <name type="common">Heliobacillus mobilis</name>
    <dbReference type="NCBI Taxonomy" id="28064"/>
    <lineage>
        <taxon>Bacteria</taxon>
        <taxon>Bacillati</taxon>
        <taxon>Bacillota</taxon>
        <taxon>Clostridia</taxon>
        <taxon>Eubacteriales</taxon>
        <taxon>Heliobacteriaceae</taxon>
        <taxon>Heliobacterium</taxon>
    </lineage>
</organism>
<dbReference type="RefSeq" id="WP_155476356.1">
    <property type="nucleotide sequence ID" value="NZ_WNKU01000009.1"/>
</dbReference>